<reference evidence="1 2" key="1">
    <citation type="submission" date="2020-07" db="EMBL/GenBank/DDBJ databases">
        <title>Genomic Encyclopedia of Type Strains, Phase IV (KMG-IV): sequencing the most valuable type-strain genomes for metagenomic binning, comparative biology and taxonomic classification.</title>
        <authorList>
            <person name="Goeker M."/>
        </authorList>
    </citation>
    <scope>NUCLEOTIDE SEQUENCE [LARGE SCALE GENOMIC DNA]</scope>
    <source>
        <strain evidence="1 2">DSM 17721</strain>
    </source>
</reference>
<evidence type="ECO:0000313" key="2">
    <source>
        <dbReference type="Proteomes" id="UP000525298"/>
    </source>
</evidence>
<evidence type="ECO:0000313" key="1">
    <source>
        <dbReference type="EMBL" id="MBA2881807.1"/>
    </source>
</evidence>
<proteinExistence type="predicted"/>
<dbReference type="EMBL" id="JACDUS010000005">
    <property type="protein sequence ID" value="MBA2881807.1"/>
    <property type="molecule type" value="Genomic_DNA"/>
</dbReference>
<keyword evidence="2" id="KW-1185">Reference proteome</keyword>
<protein>
    <submittedName>
        <fullName evidence="1">Uncharacterized protein</fullName>
    </submittedName>
</protein>
<dbReference type="Proteomes" id="UP000525298">
    <property type="component" value="Unassembled WGS sequence"/>
</dbReference>
<comment type="caution">
    <text evidence="1">The sequence shown here is derived from an EMBL/GenBank/DDBJ whole genome shotgun (WGS) entry which is preliminary data.</text>
</comment>
<organism evidence="1 2">
    <name type="scientific">Desulfosalsimonas propionicica</name>
    <dbReference type="NCBI Taxonomy" id="332175"/>
    <lineage>
        <taxon>Bacteria</taxon>
        <taxon>Pseudomonadati</taxon>
        <taxon>Thermodesulfobacteriota</taxon>
        <taxon>Desulfobacteria</taxon>
        <taxon>Desulfobacterales</taxon>
        <taxon>Desulfosalsimonadaceae</taxon>
        <taxon>Desulfosalsimonas</taxon>
    </lineage>
</organism>
<sequence length="101" mass="11393">MKPQVFAFAWYPSEAEYKKVLSICEDKANLPDTFADWLQKAEMGFNQYSGLPGVKVVKIDVYADDFLAWCKANGRKVDGSSRADFANHKLTLKIKSGEIKL</sequence>
<dbReference type="RefSeq" id="WP_181551460.1">
    <property type="nucleotide sequence ID" value="NZ_JACDUS010000005.1"/>
</dbReference>
<accession>A0A7W0HL09</accession>
<dbReference type="AlphaFoldDB" id="A0A7W0HL09"/>
<gene>
    <name evidence="1" type="ORF">HNR65_002138</name>
</gene>
<name>A0A7W0HL09_9BACT</name>